<keyword evidence="9" id="KW-1015">Disulfide bond</keyword>
<evidence type="ECO:0000313" key="13">
    <source>
        <dbReference type="EMBL" id="EGO24850.1"/>
    </source>
</evidence>
<evidence type="ECO:0000256" key="6">
    <source>
        <dbReference type="ARBA" id="ARBA00023002"/>
    </source>
</evidence>
<evidence type="ECO:0000256" key="9">
    <source>
        <dbReference type="ARBA" id="ARBA00023157"/>
    </source>
</evidence>
<keyword evidence="8" id="KW-0503">Monooxygenase</keyword>
<dbReference type="EMBL" id="GL945434">
    <property type="protein sequence ID" value="EGO24850.1"/>
    <property type="molecule type" value="Genomic_DNA"/>
</dbReference>
<evidence type="ECO:0000256" key="1">
    <source>
        <dbReference type="ARBA" id="ARBA00001973"/>
    </source>
</evidence>
<dbReference type="Gene3D" id="2.70.50.70">
    <property type="match status" value="1"/>
</dbReference>
<proteinExistence type="inferred from homology"/>
<evidence type="ECO:0000256" key="4">
    <source>
        <dbReference type="ARBA" id="ARBA00022723"/>
    </source>
</evidence>
<dbReference type="GO" id="GO:0005576">
    <property type="term" value="C:extracellular region"/>
    <property type="evidence" value="ECO:0007669"/>
    <property type="project" value="UniProtKB-SubCell"/>
</dbReference>
<feature type="signal peptide" evidence="12">
    <location>
        <begin position="1"/>
        <end position="21"/>
    </location>
</feature>
<dbReference type="KEGG" id="sla:SERLADRAFT_468762"/>
<dbReference type="HOGENOM" id="CLU_030284_2_1_1"/>
<evidence type="ECO:0000256" key="3">
    <source>
        <dbReference type="ARBA" id="ARBA00022525"/>
    </source>
</evidence>
<evidence type="ECO:0008006" key="14">
    <source>
        <dbReference type="Google" id="ProtNLM"/>
    </source>
</evidence>
<keyword evidence="7" id="KW-0186">Copper</keyword>
<evidence type="ECO:0000256" key="5">
    <source>
        <dbReference type="ARBA" id="ARBA00022729"/>
    </source>
</evidence>
<keyword evidence="3" id="KW-0964">Secreted</keyword>
<evidence type="ECO:0000256" key="7">
    <source>
        <dbReference type="ARBA" id="ARBA00023008"/>
    </source>
</evidence>
<comment type="subcellular location">
    <subcellularLocation>
        <location evidence="2">Secreted</location>
    </subcellularLocation>
</comment>
<evidence type="ECO:0000256" key="8">
    <source>
        <dbReference type="ARBA" id="ARBA00023033"/>
    </source>
</evidence>
<dbReference type="RefSeq" id="XP_007318869.1">
    <property type="nucleotide sequence ID" value="XM_007318807.1"/>
</dbReference>
<feature type="chain" id="PRO_5003381659" description="Lytic polysaccharide monooxygenase" evidence="12">
    <location>
        <begin position="22"/>
        <end position="288"/>
    </location>
</feature>
<reference evidence="13" key="1">
    <citation type="submission" date="2011-04" db="EMBL/GenBank/DDBJ databases">
        <title>Evolution of plant cell wall degrading machinery underlies the functional diversity of forest fungi.</title>
        <authorList>
            <consortium name="US DOE Joint Genome Institute (JGI-PGF)"/>
            <person name="Eastwood D.C."/>
            <person name="Floudas D."/>
            <person name="Binder M."/>
            <person name="Majcherczyk A."/>
            <person name="Schneider P."/>
            <person name="Aerts A."/>
            <person name="Asiegbu F.O."/>
            <person name="Baker S.E."/>
            <person name="Barry K."/>
            <person name="Bendiksby M."/>
            <person name="Blumentritt M."/>
            <person name="Coutinho P.M."/>
            <person name="Cullen D."/>
            <person name="Cullen D."/>
            <person name="Gathman A."/>
            <person name="Goodell B."/>
            <person name="Henrissat B."/>
            <person name="Ihrmark K."/>
            <person name="Kauserud H."/>
            <person name="Kohler A."/>
            <person name="LaButti K."/>
            <person name="Lapidus A."/>
            <person name="Lavin J.L."/>
            <person name="Lee Y.-H."/>
            <person name="Lindquist E."/>
            <person name="Lilly W."/>
            <person name="Lucas S."/>
            <person name="Morin E."/>
            <person name="Murat C."/>
            <person name="Oguiza J.A."/>
            <person name="Park J."/>
            <person name="Pisabarro A.G."/>
            <person name="Riley R."/>
            <person name="Rosling A."/>
            <person name="Salamov A."/>
            <person name="Schmidt O."/>
            <person name="Schmutz J."/>
            <person name="Skrede I."/>
            <person name="Stenlid J."/>
            <person name="Wiebenga A."/>
            <person name="Xie X."/>
            <person name="Kues U."/>
            <person name="Hibbett D.S."/>
            <person name="Hoffmeister D."/>
            <person name="Hogberg N."/>
            <person name="Martin F."/>
            <person name="Grigoriev I.V."/>
            <person name="Watkinson S.C."/>
        </authorList>
    </citation>
    <scope>NUCLEOTIDE SEQUENCE</scope>
    <source>
        <strain evidence="13">S7.9</strain>
    </source>
</reference>
<keyword evidence="10" id="KW-0325">Glycoprotein</keyword>
<gene>
    <name evidence="13" type="ORF">SERLADRAFT_468762</name>
</gene>
<sequence>MIYSLAHSLTLTVAFLVPAISAHIAFWHPSMWGFNVTQQTFPYDNRPVAPLAGLTFDQWWFHGHLDYPPHPHDVFELPAGQPVIAELGCNKGATTWYNSSEGGDVRQGDWPCPKSPSSQFHTTGINDVKGCALAIVQQSDVSQINPEDFVVFSVNQTCVWHRFTTFDVPVNMPSCPDGMCTCAWFWIHSPDSGSEQMYMNSFQCNVVGAKPDAPALAKPQVARRCGADPAHGVNEATPGNCTSGAKQPLYWFQQERNNMFEGTYAPPFYNDLYDFKNGAQNDIFVQPA</sequence>
<dbReference type="OrthoDB" id="2019572at2759"/>
<dbReference type="GO" id="GO:0046872">
    <property type="term" value="F:metal ion binding"/>
    <property type="evidence" value="ECO:0007669"/>
    <property type="project" value="UniProtKB-KW"/>
</dbReference>
<keyword evidence="6" id="KW-0560">Oxidoreductase</keyword>
<dbReference type="GO" id="GO:0004497">
    <property type="term" value="F:monooxygenase activity"/>
    <property type="evidence" value="ECO:0007669"/>
    <property type="project" value="UniProtKB-KW"/>
</dbReference>
<dbReference type="Pfam" id="PF22810">
    <property type="entry name" value="LPMO_AA14"/>
    <property type="match status" value="1"/>
</dbReference>
<organism>
    <name type="scientific">Serpula lacrymans var. lacrymans (strain S7.9)</name>
    <name type="common">Dry rot fungus</name>
    <dbReference type="NCBI Taxonomy" id="578457"/>
    <lineage>
        <taxon>Eukaryota</taxon>
        <taxon>Fungi</taxon>
        <taxon>Dikarya</taxon>
        <taxon>Basidiomycota</taxon>
        <taxon>Agaricomycotina</taxon>
        <taxon>Agaricomycetes</taxon>
        <taxon>Agaricomycetidae</taxon>
        <taxon>Boletales</taxon>
        <taxon>Coniophorineae</taxon>
        <taxon>Serpulaceae</taxon>
        <taxon>Serpula</taxon>
    </lineage>
</organism>
<dbReference type="InterPro" id="IPR054497">
    <property type="entry name" value="LPMO_AA14"/>
</dbReference>
<name>F8NVL2_SERL9</name>
<keyword evidence="5 12" id="KW-0732">Signal</keyword>
<dbReference type="AlphaFoldDB" id="F8NVL2"/>
<evidence type="ECO:0000256" key="11">
    <source>
        <dbReference type="ARBA" id="ARBA00046340"/>
    </source>
</evidence>
<comment type="cofactor">
    <cofactor evidence="1">
        <name>Cu(2+)</name>
        <dbReference type="ChEBI" id="CHEBI:29036"/>
    </cofactor>
</comment>
<comment type="similarity">
    <text evidence="11">Belongs to the polysaccharide monooxygenase AA14 family.</text>
</comment>
<accession>F8NVL2</accession>
<dbReference type="GeneID" id="18819468"/>
<evidence type="ECO:0000256" key="12">
    <source>
        <dbReference type="SAM" id="SignalP"/>
    </source>
</evidence>
<evidence type="ECO:0000256" key="2">
    <source>
        <dbReference type="ARBA" id="ARBA00004613"/>
    </source>
</evidence>
<evidence type="ECO:0000256" key="10">
    <source>
        <dbReference type="ARBA" id="ARBA00023180"/>
    </source>
</evidence>
<dbReference type="Proteomes" id="UP000008064">
    <property type="component" value="Unassembled WGS sequence"/>
</dbReference>
<keyword evidence="4" id="KW-0479">Metal-binding</keyword>
<protein>
    <recommendedName>
        <fullName evidence="14">Lytic polysaccharide monooxygenase</fullName>
    </recommendedName>
</protein>